<dbReference type="Proteomes" id="UP001500620">
    <property type="component" value="Unassembled WGS sequence"/>
</dbReference>
<evidence type="ECO:0000259" key="1">
    <source>
        <dbReference type="Pfam" id="PF07883"/>
    </source>
</evidence>
<dbReference type="InterPro" id="IPR014710">
    <property type="entry name" value="RmlC-like_jellyroll"/>
</dbReference>
<comment type="caution">
    <text evidence="2">The sequence shown here is derived from an EMBL/GenBank/DDBJ whole genome shotgun (WGS) entry which is preliminary data.</text>
</comment>
<name>A0ABP8DLL2_9ACTN</name>
<dbReference type="PANTHER" id="PTHR36440:SF1">
    <property type="entry name" value="PUTATIVE (AFU_ORTHOLOGUE AFUA_8G07350)-RELATED"/>
    <property type="match status" value="1"/>
</dbReference>
<sequence>MSNWGSDGWVVRSGAGQRVALGGPHVPEVLLRGRDVADALGVFTFDHAVITENPPHAHNGFAKIAYVLAGDYEFRVGNATFSGGPGDMVVIPKGSQHTFTTATGGKLLFVCSPSGNEEMFLEMGELGPTATGDQLKAVSERFETVGLAGDDASWRQVQPGREGGS</sequence>
<proteinExistence type="predicted"/>
<dbReference type="Gene3D" id="2.60.120.10">
    <property type="entry name" value="Jelly Rolls"/>
    <property type="match status" value="1"/>
</dbReference>
<dbReference type="InterPro" id="IPR011051">
    <property type="entry name" value="RmlC_Cupin_sf"/>
</dbReference>
<organism evidence="2 3">
    <name type="scientific">Dactylosporangium darangshiense</name>
    <dbReference type="NCBI Taxonomy" id="579108"/>
    <lineage>
        <taxon>Bacteria</taxon>
        <taxon>Bacillati</taxon>
        <taxon>Actinomycetota</taxon>
        <taxon>Actinomycetes</taxon>
        <taxon>Micromonosporales</taxon>
        <taxon>Micromonosporaceae</taxon>
        <taxon>Dactylosporangium</taxon>
    </lineage>
</organism>
<evidence type="ECO:0000313" key="2">
    <source>
        <dbReference type="EMBL" id="GAA4259063.1"/>
    </source>
</evidence>
<evidence type="ECO:0000313" key="3">
    <source>
        <dbReference type="Proteomes" id="UP001500620"/>
    </source>
</evidence>
<reference evidence="3" key="1">
    <citation type="journal article" date="2019" name="Int. J. Syst. Evol. Microbiol.">
        <title>The Global Catalogue of Microorganisms (GCM) 10K type strain sequencing project: providing services to taxonomists for standard genome sequencing and annotation.</title>
        <authorList>
            <consortium name="The Broad Institute Genomics Platform"/>
            <consortium name="The Broad Institute Genome Sequencing Center for Infectious Disease"/>
            <person name="Wu L."/>
            <person name="Ma J."/>
        </authorList>
    </citation>
    <scope>NUCLEOTIDE SEQUENCE [LARGE SCALE GENOMIC DNA]</scope>
    <source>
        <strain evidence="3">JCM 17441</strain>
    </source>
</reference>
<dbReference type="EMBL" id="BAABAT010000034">
    <property type="protein sequence ID" value="GAA4259063.1"/>
    <property type="molecule type" value="Genomic_DNA"/>
</dbReference>
<accession>A0ABP8DLL2</accession>
<gene>
    <name evidence="2" type="ORF">GCM10022255_082250</name>
</gene>
<dbReference type="PANTHER" id="PTHR36440">
    <property type="entry name" value="PUTATIVE (AFU_ORTHOLOGUE AFUA_8G07350)-RELATED"/>
    <property type="match status" value="1"/>
</dbReference>
<dbReference type="InterPro" id="IPR013096">
    <property type="entry name" value="Cupin_2"/>
</dbReference>
<dbReference type="InterPro" id="IPR053146">
    <property type="entry name" value="QDO-like"/>
</dbReference>
<feature type="domain" description="Cupin type-2" evidence="1">
    <location>
        <begin position="52"/>
        <end position="110"/>
    </location>
</feature>
<dbReference type="SUPFAM" id="SSF51182">
    <property type="entry name" value="RmlC-like cupins"/>
    <property type="match status" value="1"/>
</dbReference>
<protein>
    <recommendedName>
        <fullName evidence="1">Cupin type-2 domain-containing protein</fullName>
    </recommendedName>
</protein>
<keyword evidence="3" id="KW-1185">Reference proteome</keyword>
<dbReference type="Pfam" id="PF07883">
    <property type="entry name" value="Cupin_2"/>
    <property type="match status" value="1"/>
</dbReference>